<reference evidence="1 2" key="1">
    <citation type="submission" date="2015-03" db="EMBL/GenBank/DDBJ databases">
        <title>Draft genome of the nematode, Opisthorchis viverrini.</title>
        <authorList>
            <person name="Mitreva M."/>
        </authorList>
    </citation>
    <scope>NUCLEOTIDE SEQUENCE [LARGE SCALE GENOMIC DNA]</scope>
    <source>
        <strain evidence="1">Khon Kaen</strain>
    </source>
</reference>
<proteinExistence type="predicted"/>
<protein>
    <submittedName>
        <fullName evidence="1">Uncharacterized protein</fullName>
    </submittedName>
</protein>
<keyword evidence="2" id="KW-1185">Reference proteome</keyword>
<evidence type="ECO:0000313" key="2">
    <source>
        <dbReference type="Proteomes" id="UP000243686"/>
    </source>
</evidence>
<name>A0A1S8WX60_OPIVI</name>
<gene>
    <name evidence="1" type="ORF">X801_05030</name>
</gene>
<dbReference type="EMBL" id="KV893582">
    <property type="protein sequence ID" value="OON19109.1"/>
    <property type="molecule type" value="Genomic_DNA"/>
</dbReference>
<dbReference type="Proteomes" id="UP000243686">
    <property type="component" value="Unassembled WGS sequence"/>
</dbReference>
<evidence type="ECO:0000313" key="1">
    <source>
        <dbReference type="EMBL" id="OON19109.1"/>
    </source>
</evidence>
<organism evidence="1 2">
    <name type="scientific">Opisthorchis viverrini</name>
    <name type="common">Southeast Asian liver fluke</name>
    <dbReference type="NCBI Taxonomy" id="6198"/>
    <lineage>
        <taxon>Eukaryota</taxon>
        <taxon>Metazoa</taxon>
        <taxon>Spiralia</taxon>
        <taxon>Lophotrochozoa</taxon>
        <taxon>Platyhelminthes</taxon>
        <taxon>Trematoda</taxon>
        <taxon>Digenea</taxon>
        <taxon>Opisthorchiida</taxon>
        <taxon>Opisthorchiata</taxon>
        <taxon>Opisthorchiidae</taxon>
        <taxon>Opisthorchis</taxon>
    </lineage>
</organism>
<dbReference type="AlphaFoldDB" id="A0A1S8WX60"/>
<sequence>MTGAMCVIGCDTFSDDVSECCTLREIQQQVGGLTGPFKESVITNWLQSQNTTELDYIRQSDSL</sequence>
<accession>A0A1S8WX60</accession>